<comment type="caution">
    <text evidence="1">The sequence shown here is derived from an EMBL/GenBank/DDBJ whole genome shotgun (WGS) entry which is preliminary data.</text>
</comment>
<organism evidence="1 2">
    <name type="scientific">Peronosclerospora sorghi</name>
    <dbReference type="NCBI Taxonomy" id="230839"/>
    <lineage>
        <taxon>Eukaryota</taxon>
        <taxon>Sar</taxon>
        <taxon>Stramenopiles</taxon>
        <taxon>Oomycota</taxon>
        <taxon>Peronosporomycetes</taxon>
        <taxon>Peronosporales</taxon>
        <taxon>Peronosporaceae</taxon>
        <taxon>Peronosclerospora</taxon>
    </lineage>
</organism>
<protein>
    <submittedName>
        <fullName evidence="1">Uncharacterized protein</fullName>
    </submittedName>
</protein>
<sequence length="532" mass="60834">MCTLGYNCITTLRNYTLRITNNDNVTYVIESIETISFNDVFAKTFQFKSPVVDALTVGVAPADSYDDLASLLRRNSSASLHDLHNSEESSHIQESVEKKLPKPVESYQKISPNFERHGALVRLDNFMAFQNAFIDIMTLFPLAKKTLSVRKDSLMNPTKETALRENAQAYLKSMDQDLRAHNIRRVTFSVRPQNIENVSVHNADMALYPNIYTFPGRLNCSEDKILRHIEAPLAYKLELRRLQNYSVTPLTSENKNVHLYLAKMKESDSHIVTNRFQRIFVRTIVRQLDHDGSGSRSQYDAYPGPERSLVDALNALEVNIANPFVKKSSMPTKNNHVYLNILPQAIVDPQYLEGLGVTTVELKIIARFNGETPAISVRLVAENPTGYVVRVQAYVEAAGHNELIFTSIGDETHGELDGMPITTPYPVVFPFDKKREMAKVMSNTVYVYDFLELIEYNLLRQWRKYVQQRTRGGGSKITIPNLLMETRELILDATGKALTDFWWSFYWDLRFNNEGGRSMKQPFRHKMVVNQS</sequence>
<gene>
    <name evidence="1" type="ORF">PsorP6_006197</name>
</gene>
<reference evidence="1 2" key="1">
    <citation type="journal article" date="2022" name="bioRxiv">
        <title>The genome of the oomycete Peronosclerospora sorghi, a cosmopolitan pathogen of maize and sorghum, is inflated with dispersed pseudogenes.</title>
        <authorList>
            <person name="Fletcher K."/>
            <person name="Martin F."/>
            <person name="Isakeit T."/>
            <person name="Cavanaugh K."/>
            <person name="Magill C."/>
            <person name="Michelmore R."/>
        </authorList>
    </citation>
    <scope>NUCLEOTIDE SEQUENCE [LARGE SCALE GENOMIC DNA]</scope>
    <source>
        <strain evidence="1">P6</strain>
    </source>
</reference>
<evidence type="ECO:0000313" key="1">
    <source>
        <dbReference type="EMBL" id="KAI9913529.1"/>
    </source>
</evidence>
<evidence type="ECO:0000313" key="2">
    <source>
        <dbReference type="Proteomes" id="UP001163321"/>
    </source>
</evidence>
<accession>A0ACC0W440</accession>
<dbReference type="Proteomes" id="UP001163321">
    <property type="component" value="Chromosome 4"/>
</dbReference>
<proteinExistence type="predicted"/>
<keyword evidence="2" id="KW-1185">Reference proteome</keyword>
<dbReference type="EMBL" id="CM047583">
    <property type="protein sequence ID" value="KAI9913529.1"/>
    <property type="molecule type" value="Genomic_DNA"/>
</dbReference>
<name>A0ACC0W440_9STRA</name>